<dbReference type="GO" id="GO:0033202">
    <property type="term" value="C:DNA helicase complex"/>
    <property type="evidence" value="ECO:0007669"/>
    <property type="project" value="TreeGrafter"/>
</dbReference>
<dbReference type="Proteomes" id="UP000823630">
    <property type="component" value="Unassembled WGS sequence"/>
</dbReference>
<accession>A0A9D9DFJ7</accession>
<dbReference type="GO" id="GO:0043138">
    <property type="term" value="F:3'-5' DNA helicase activity"/>
    <property type="evidence" value="ECO:0007669"/>
    <property type="project" value="UniProtKB-EC"/>
</dbReference>
<feature type="domain" description="UvrD-like helicase C-terminal" evidence="12">
    <location>
        <begin position="454"/>
        <end position="726"/>
    </location>
</feature>
<comment type="catalytic activity">
    <reaction evidence="9">
        <text>ATP + H2O = ADP + phosphate + H(+)</text>
        <dbReference type="Rhea" id="RHEA:13065"/>
        <dbReference type="ChEBI" id="CHEBI:15377"/>
        <dbReference type="ChEBI" id="CHEBI:15378"/>
        <dbReference type="ChEBI" id="CHEBI:30616"/>
        <dbReference type="ChEBI" id="CHEBI:43474"/>
        <dbReference type="ChEBI" id="CHEBI:456216"/>
        <dbReference type="EC" id="5.6.2.4"/>
    </reaction>
</comment>
<protein>
    <recommendedName>
        <fullName evidence="7">DNA 3'-5' helicase</fullName>
        <ecNumber evidence="7">5.6.2.4</ecNumber>
    </recommendedName>
    <alternativeName>
        <fullName evidence="8">DNA 3'-5' helicase II</fullName>
    </alternativeName>
</protein>
<dbReference type="SUPFAM" id="SSF52540">
    <property type="entry name" value="P-loop containing nucleoside triphosphate hydrolases"/>
    <property type="match status" value="1"/>
</dbReference>
<dbReference type="InterPro" id="IPR014016">
    <property type="entry name" value="UvrD-like_ATP-bd"/>
</dbReference>
<dbReference type="Gene3D" id="1.10.486.10">
    <property type="entry name" value="PCRA, domain 4"/>
    <property type="match status" value="1"/>
</dbReference>
<reference evidence="13" key="2">
    <citation type="journal article" date="2021" name="PeerJ">
        <title>Extensive microbial diversity within the chicken gut microbiome revealed by metagenomics and culture.</title>
        <authorList>
            <person name="Gilroy R."/>
            <person name="Ravi A."/>
            <person name="Getino M."/>
            <person name="Pursley I."/>
            <person name="Horton D.L."/>
            <person name="Alikhan N.F."/>
            <person name="Baker D."/>
            <person name="Gharbi K."/>
            <person name="Hall N."/>
            <person name="Watson M."/>
            <person name="Adriaenssens E.M."/>
            <person name="Foster-Nyarko E."/>
            <person name="Jarju S."/>
            <person name="Secka A."/>
            <person name="Antonio M."/>
            <person name="Oren A."/>
            <person name="Chaudhuri R.R."/>
            <person name="La Ragione R."/>
            <person name="Hildebrand F."/>
            <person name="Pallen M.J."/>
        </authorList>
    </citation>
    <scope>NUCLEOTIDE SEQUENCE</scope>
    <source>
        <strain evidence="13">8207</strain>
    </source>
</reference>
<sequence length="850" mass="96950">ANAGTGKTSVLIQRLLRILFRTDDLHNCGILCLTYTNAAAGEMRNRILAALREWATAPDDELSNMLDGISINSPATADDLARARAIFFFYIDNPDILKIKTIHGFCEEILRRFPLESGIPPTWTLVSGPLQRTLLNDTFSKLINSANDERVNAAFAHIVGRVSENYLDDILSILCTQYKDFFQITNIDNYRKYFIDTTRKYLNLGTPIQAEIPTEQLQKILDYTTELAKDSKKPAGYLTDIINLTKQYIDKSIDFEKYKLAYINKTDGKKRRYINKYQLLADEQERVYATDQRNIATQMFNDTTAMFDLSAAFAKIYRDIKKSKNLLDFEDLILYTRQLFSNPETMGWVLSQLDSRLTHILVDEAQDTGPLQWDILRMLAGDFFTDGDTSKNPHSLFVVGDTKQSIYGFQGADPNAFVYSRETISKQIRENLRTIQEIPLDQSFRSLPPILKAVDTFFSAPDVISETGFTNNPHKCFRCAPGGLVEIRKIVSKKTDDRDIKNYISEIADKVKEILSGGDFAPHDIMILVQNRAPMAPLMVQELKSRNIPVAGSDRIILPNFPAVRDMLNLVRFCLDNTDDYSLCCVLKSPIFRLTERDIFNICKTKNQSSTRDNPIYIYNILRTIHPDAFDRLEHIVEWGTQLGPYSFFARVLNDNDTRASMIAALGDQIIDPLEEFMTICLSYERTQTGTLRDFIKWFITGGSEIKRDMDASAGVRVVTVHGSKGLESRVVFLIDTVGTPESESILPISTDEKSDYKHDVPPVWLWSPRDDGGLGRATAQAALRRTRIAEYYRLLYVAMTRARDRLYIYGYTPNKNAPENSWHAMLWRVLGNMNFPESDDMTIRITDEN</sequence>
<evidence type="ECO:0000256" key="3">
    <source>
        <dbReference type="ARBA" id="ARBA00022806"/>
    </source>
</evidence>
<organism evidence="13 14">
    <name type="scientific">Candidatus Enterousia avistercoris</name>
    <dbReference type="NCBI Taxonomy" id="2840788"/>
    <lineage>
        <taxon>Bacteria</taxon>
        <taxon>Pseudomonadati</taxon>
        <taxon>Pseudomonadota</taxon>
        <taxon>Alphaproteobacteria</taxon>
        <taxon>Candidatus Enterousia</taxon>
    </lineage>
</organism>
<evidence type="ECO:0000256" key="6">
    <source>
        <dbReference type="ARBA" id="ARBA00034617"/>
    </source>
</evidence>
<evidence type="ECO:0000256" key="9">
    <source>
        <dbReference type="ARBA" id="ARBA00048988"/>
    </source>
</evidence>
<dbReference type="PANTHER" id="PTHR11070">
    <property type="entry name" value="UVRD / RECB / PCRA DNA HELICASE FAMILY MEMBER"/>
    <property type="match status" value="1"/>
</dbReference>
<evidence type="ECO:0000259" key="12">
    <source>
        <dbReference type="PROSITE" id="PS51217"/>
    </source>
</evidence>
<dbReference type="PROSITE" id="PS51217">
    <property type="entry name" value="UVRD_HELICASE_CTER"/>
    <property type="match status" value="1"/>
</dbReference>
<evidence type="ECO:0000259" key="11">
    <source>
        <dbReference type="PROSITE" id="PS51198"/>
    </source>
</evidence>
<keyword evidence="1 10" id="KW-0547">Nucleotide-binding</keyword>
<dbReference type="AlphaFoldDB" id="A0A9D9DFJ7"/>
<keyword evidence="4 10" id="KW-0067">ATP-binding</keyword>
<dbReference type="GO" id="GO:0000725">
    <property type="term" value="P:recombinational repair"/>
    <property type="evidence" value="ECO:0007669"/>
    <property type="project" value="TreeGrafter"/>
</dbReference>
<proteinExistence type="predicted"/>
<keyword evidence="5" id="KW-0413">Isomerase</keyword>
<dbReference type="GO" id="GO:0003677">
    <property type="term" value="F:DNA binding"/>
    <property type="evidence" value="ECO:0007669"/>
    <property type="project" value="InterPro"/>
</dbReference>
<reference evidence="13" key="1">
    <citation type="submission" date="2020-10" db="EMBL/GenBank/DDBJ databases">
        <authorList>
            <person name="Gilroy R."/>
        </authorList>
    </citation>
    <scope>NUCLEOTIDE SEQUENCE</scope>
    <source>
        <strain evidence="13">8207</strain>
    </source>
</reference>
<dbReference type="GO" id="GO:0005524">
    <property type="term" value="F:ATP binding"/>
    <property type="evidence" value="ECO:0007669"/>
    <property type="project" value="UniProtKB-UniRule"/>
</dbReference>
<dbReference type="InterPro" id="IPR027417">
    <property type="entry name" value="P-loop_NTPase"/>
</dbReference>
<dbReference type="Pfam" id="PF13361">
    <property type="entry name" value="UvrD_C"/>
    <property type="match status" value="1"/>
</dbReference>
<evidence type="ECO:0000256" key="2">
    <source>
        <dbReference type="ARBA" id="ARBA00022801"/>
    </source>
</evidence>
<evidence type="ECO:0000256" key="7">
    <source>
        <dbReference type="ARBA" id="ARBA00034808"/>
    </source>
</evidence>
<gene>
    <name evidence="13" type="ORF">IAC69_01840</name>
</gene>
<dbReference type="PROSITE" id="PS51198">
    <property type="entry name" value="UVRD_HELICASE_ATP_BIND"/>
    <property type="match status" value="1"/>
</dbReference>
<dbReference type="InterPro" id="IPR000212">
    <property type="entry name" value="DNA_helicase_UvrD/REP"/>
</dbReference>
<keyword evidence="3 10" id="KW-0347">Helicase</keyword>
<dbReference type="Pfam" id="PF00580">
    <property type="entry name" value="UvrD-helicase"/>
    <property type="match status" value="1"/>
</dbReference>
<dbReference type="GO" id="GO:0005829">
    <property type="term" value="C:cytosol"/>
    <property type="evidence" value="ECO:0007669"/>
    <property type="project" value="TreeGrafter"/>
</dbReference>
<evidence type="ECO:0000256" key="5">
    <source>
        <dbReference type="ARBA" id="ARBA00023235"/>
    </source>
</evidence>
<comment type="catalytic activity">
    <reaction evidence="6">
        <text>Couples ATP hydrolysis with the unwinding of duplex DNA by translocating in the 3'-5' direction.</text>
        <dbReference type="EC" id="5.6.2.4"/>
    </reaction>
</comment>
<evidence type="ECO:0000313" key="14">
    <source>
        <dbReference type="Proteomes" id="UP000823630"/>
    </source>
</evidence>
<evidence type="ECO:0000256" key="8">
    <source>
        <dbReference type="ARBA" id="ARBA00034923"/>
    </source>
</evidence>
<feature type="domain" description="UvrD-like helicase ATP-binding" evidence="11">
    <location>
        <begin position="1"/>
        <end position="447"/>
    </location>
</feature>
<dbReference type="Gene3D" id="3.30.160.800">
    <property type="match status" value="1"/>
</dbReference>
<dbReference type="EC" id="5.6.2.4" evidence="7"/>
<dbReference type="InterPro" id="IPR014017">
    <property type="entry name" value="DNA_helicase_UvrD-like_C"/>
</dbReference>
<dbReference type="EMBL" id="JADINC010000027">
    <property type="protein sequence ID" value="MBO8425200.1"/>
    <property type="molecule type" value="Genomic_DNA"/>
</dbReference>
<comment type="caution">
    <text evidence="13">The sequence shown here is derived from an EMBL/GenBank/DDBJ whole genome shotgun (WGS) entry which is preliminary data.</text>
</comment>
<evidence type="ECO:0000256" key="1">
    <source>
        <dbReference type="ARBA" id="ARBA00022741"/>
    </source>
</evidence>
<keyword evidence="2 10" id="KW-0378">Hydrolase</keyword>
<feature type="binding site" evidence="10">
    <location>
        <begin position="1"/>
        <end position="8"/>
    </location>
    <ligand>
        <name>ATP</name>
        <dbReference type="ChEBI" id="CHEBI:30616"/>
    </ligand>
</feature>
<evidence type="ECO:0000256" key="10">
    <source>
        <dbReference type="PROSITE-ProRule" id="PRU00560"/>
    </source>
</evidence>
<dbReference type="Gene3D" id="3.40.50.300">
    <property type="entry name" value="P-loop containing nucleotide triphosphate hydrolases"/>
    <property type="match status" value="3"/>
</dbReference>
<evidence type="ECO:0000313" key="13">
    <source>
        <dbReference type="EMBL" id="MBO8425200.1"/>
    </source>
</evidence>
<dbReference type="PANTHER" id="PTHR11070:SF2">
    <property type="entry name" value="ATP-DEPENDENT DNA HELICASE SRS2"/>
    <property type="match status" value="1"/>
</dbReference>
<feature type="non-terminal residue" evidence="13">
    <location>
        <position position="1"/>
    </location>
</feature>
<dbReference type="GO" id="GO:0016787">
    <property type="term" value="F:hydrolase activity"/>
    <property type="evidence" value="ECO:0007669"/>
    <property type="project" value="UniProtKB-UniRule"/>
</dbReference>
<evidence type="ECO:0000256" key="4">
    <source>
        <dbReference type="ARBA" id="ARBA00022840"/>
    </source>
</evidence>
<name>A0A9D9DFJ7_9PROT</name>